<keyword evidence="4" id="KW-1185">Reference proteome</keyword>
<comment type="caution">
    <text evidence="3">The sequence shown here is derived from an EMBL/GenBank/DDBJ whole genome shotgun (WGS) entry which is preliminary data.</text>
</comment>
<organism evidence="3 4">
    <name type="scientific">Protopolystoma xenopodis</name>
    <dbReference type="NCBI Taxonomy" id="117903"/>
    <lineage>
        <taxon>Eukaryota</taxon>
        <taxon>Metazoa</taxon>
        <taxon>Spiralia</taxon>
        <taxon>Lophotrochozoa</taxon>
        <taxon>Platyhelminthes</taxon>
        <taxon>Monogenea</taxon>
        <taxon>Polyopisthocotylea</taxon>
        <taxon>Polystomatidea</taxon>
        <taxon>Polystomatidae</taxon>
        <taxon>Protopolystoma</taxon>
    </lineage>
</organism>
<name>A0A448XDN9_9PLAT</name>
<dbReference type="Pfam" id="PF23069">
    <property type="entry name" value="DUF7042"/>
    <property type="match status" value="1"/>
</dbReference>
<dbReference type="EMBL" id="CAAALY010247259">
    <property type="protein sequence ID" value="VEL34237.1"/>
    <property type="molecule type" value="Genomic_DNA"/>
</dbReference>
<gene>
    <name evidence="3" type="ORF">PXEA_LOCUS27677</name>
</gene>
<evidence type="ECO:0000256" key="1">
    <source>
        <dbReference type="SAM" id="Phobius"/>
    </source>
</evidence>
<feature type="transmembrane region" description="Helical" evidence="1">
    <location>
        <begin position="164"/>
        <end position="183"/>
    </location>
</feature>
<sequence>MQVLCYNYWQSNLQACLDDPKVMQIDVDKCWRLDFTGRPLSEYNVVDNYMTCVGYWMEDTKSFLITYDKEDPVTYNFRCWVYKRLSFHNYVMSRGRGNKCDKIQTAESSMPDEGASLLLEMTDDELQFDVCPQSWDEGKNPYATPAVLNVYAIGSLLRHPSMNWFTFLLLHLFFMYLTSKCFIF</sequence>
<evidence type="ECO:0000259" key="2">
    <source>
        <dbReference type="Pfam" id="PF23069"/>
    </source>
</evidence>
<dbReference type="OrthoDB" id="9982946at2759"/>
<dbReference type="InterPro" id="IPR055470">
    <property type="entry name" value="DUF7042"/>
</dbReference>
<reference evidence="3" key="1">
    <citation type="submission" date="2018-11" db="EMBL/GenBank/DDBJ databases">
        <authorList>
            <consortium name="Pathogen Informatics"/>
        </authorList>
    </citation>
    <scope>NUCLEOTIDE SEQUENCE</scope>
</reference>
<keyword evidence="1" id="KW-1133">Transmembrane helix</keyword>
<evidence type="ECO:0000313" key="3">
    <source>
        <dbReference type="EMBL" id="VEL34237.1"/>
    </source>
</evidence>
<proteinExistence type="predicted"/>
<keyword evidence="1" id="KW-0812">Transmembrane</keyword>
<keyword evidence="1" id="KW-0472">Membrane</keyword>
<evidence type="ECO:0000313" key="4">
    <source>
        <dbReference type="Proteomes" id="UP000784294"/>
    </source>
</evidence>
<dbReference type="Proteomes" id="UP000784294">
    <property type="component" value="Unassembled WGS sequence"/>
</dbReference>
<protein>
    <recommendedName>
        <fullName evidence="2">DUF7042 domain-containing protein</fullName>
    </recommendedName>
</protein>
<dbReference type="AlphaFoldDB" id="A0A448XDN9"/>
<feature type="domain" description="DUF7042" evidence="2">
    <location>
        <begin position="4"/>
        <end position="109"/>
    </location>
</feature>
<accession>A0A448XDN9</accession>